<gene>
    <name evidence="3" type="primary">LOC117576298</name>
</gene>
<keyword evidence="1" id="KW-0812">Transmembrane</keyword>
<keyword evidence="2" id="KW-1185">Reference proteome</keyword>
<keyword evidence="1" id="KW-1133">Transmembrane helix</keyword>
<name>A0A6P8XUE2_DROAB</name>
<dbReference type="OrthoDB" id="7845239at2759"/>
<reference evidence="3" key="1">
    <citation type="submission" date="2025-08" db="UniProtKB">
        <authorList>
            <consortium name="RefSeq"/>
        </authorList>
    </citation>
    <scope>IDENTIFICATION</scope>
    <source>
        <strain evidence="3">15112-1751.03</strain>
        <tissue evidence="3">Whole Adult</tissue>
    </source>
</reference>
<feature type="transmembrane region" description="Helical" evidence="1">
    <location>
        <begin position="35"/>
        <end position="52"/>
    </location>
</feature>
<accession>A0A6P8XUE2</accession>
<protein>
    <submittedName>
        <fullName evidence="3">Uncharacterized protein LOC117576298</fullName>
    </submittedName>
</protein>
<dbReference type="GeneID" id="117576298"/>
<organism evidence="2 3">
    <name type="scientific">Drosophila albomicans</name>
    <name type="common">Fruit fly</name>
    <dbReference type="NCBI Taxonomy" id="7291"/>
    <lineage>
        <taxon>Eukaryota</taxon>
        <taxon>Metazoa</taxon>
        <taxon>Ecdysozoa</taxon>
        <taxon>Arthropoda</taxon>
        <taxon>Hexapoda</taxon>
        <taxon>Insecta</taxon>
        <taxon>Pterygota</taxon>
        <taxon>Neoptera</taxon>
        <taxon>Endopterygota</taxon>
        <taxon>Diptera</taxon>
        <taxon>Brachycera</taxon>
        <taxon>Muscomorpha</taxon>
        <taxon>Ephydroidea</taxon>
        <taxon>Drosophilidae</taxon>
        <taxon>Drosophila</taxon>
    </lineage>
</organism>
<sequence length="117" mass="13001">MRLGPKLALYIKSAAECADSRETQGKQLTAKMAKTLVAILFFVLAITAISAIQSESSDEVLQLAYNPTYDLWFFLPSGRPGKLSAEVKDAYNQRRPGGVCFKQVDDWFYCATGEKIQ</sequence>
<dbReference type="AlphaFoldDB" id="A0A6P8XUE2"/>
<evidence type="ECO:0000256" key="1">
    <source>
        <dbReference type="SAM" id="Phobius"/>
    </source>
</evidence>
<dbReference type="Proteomes" id="UP000515160">
    <property type="component" value="Chromosome 2R"/>
</dbReference>
<proteinExistence type="predicted"/>
<dbReference type="RefSeq" id="XP_034116844.2">
    <property type="nucleotide sequence ID" value="XM_034260953.2"/>
</dbReference>
<evidence type="ECO:0000313" key="3">
    <source>
        <dbReference type="RefSeq" id="XP_034116844.2"/>
    </source>
</evidence>
<evidence type="ECO:0000313" key="2">
    <source>
        <dbReference type="Proteomes" id="UP000515160"/>
    </source>
</evidence>
<keyword evidence="1" id="KW-0472">Membrane</keyword>